<dbReference type="Pfam" id="PF00404">
    <property type="entry name" value="Dockerin_1"/>
    <property type="match status" value="1"/>
</dbReference>
<dbReference type="InterPro" id="IPR038765">
    <property type="entry name" value="Papain-like_cys_pep_sf"/>
</dbReference>
<dbReference type="PROSITE" id="PS51766">
    <property type="entry name" value="DOCKERIN"/>
    <property type="match status" value="1"/>
</dbReference>
<feature type="domain" description="Dockerin" evidence="1">
    <location>
        <begin position="457"/>
        <end position="520"/>
    </location>
</feature>
<evidence type="ECO:0000313" key="3">
    <source>
        <dbReference type="Proteomes" id="UP001056693"/>
    </source>
</evidence>
<dbReference type="Gene3D" id="1.10.1330.10">
    <property type="entry name" value="Dockerin domain"/>
    <property type="match status" value="1"/>
</dbReference>
<dbReference type="InterPro" id="IPR002105">
    <property type="entry name" value="Dockerin_1_rpt"/>
</dbReference>
<dbReference type="SUPFAM" id="SSF54001">
    <property type="entry name" value="Cysteine proteinases"/>
    <property type="match status" value="1"/>
</dbReference>
<protein>
    <recommendedName>
        <fullName evidence="1">Dockerin domain-containing protein</fullName>
    </recommendedName>
</protein>
<dbReference type="Proteomes" id="UP001056693">
    <property type="component" value="Unassembled WGS sequence"/>
</dbReference>
<keyword evidence="3" id="KW-1185">Reference proteome</keyword>
<sequence>MFKIKEAVIMKKHSRLYKMLSVFSALAITVPMFVISASASVNDSSVGSPNYISYNQGFYNSNSELCNTLIDSMENLNSEIDVEKYQLSINDIKKAMRTVSEISPDLFYVSKTTYGLAIGSCVARVIPTYIYSNEQIVQMRSELESKTNEILAKIQPNMTDFQKAAIIHDEIVLNCEYSNSPDAQYTRTSVYDCIVNGYANCQGYTSSMSYLLEKVGINSEIVESSQMNHIWNLAEIGGNYYHIDATFDDPTPDRYGFVSHKYFLLSDSAIKTSSDISVHYGFKTNNSCTGTAYDNSYYKNLNTKFCYSNNLFYAADNSNSGKNSKKLVAFNPETGYAEPVADISDKWYTNGGLSYWHDSFVSTDEYNGNIYFNLNNFVCKYNTANGTVTQVTNKINTSNYVYIYGMKVDNDGNFLADVKKSPLDDANIIKLNVLPENKQEKLDIGFGKVNNDLLIPPKFLLGDINEDGNLSILDVTLLQMICTNSLDAKESQKLAADYNADGQIDVNDATALQIYISKNS</sequence>
<comment type="caution">
    <text evidence="2">The sequence shown here is derived from an EMBL/GenBank/DDBJ whole genome shotgun (WGS) entry which is preliminary data.</text>
</comment>
<organism evidence="2 3">
    <name type="scientific">Ruminococcus bromii</name>
    <dbReference type="NCBI Taxonomy" id="40518"/>
    <lineage>
        <taxon>Bacteria</taxon>
        <taxon>Bacillati</taxon>
        <taxon>Bacillota</taxon>
        <taxon>Clostridia</taxon>
        <taxon>Eubacteriales</taxon>
        <taxon>Oscillospiraceae</taxon>
        <taxon>Ruminococcus</taxon>
    </lineage>
</organism>
<gene>
    <name evidence="2" type="ORF">E2N93_02810</name>
</gene>
<dbReference type="Pfam" id="PF01841">
    <property type="entry name" value="Transglut_core"/>
    <property type="match status" value="1"/>
</dbReference>
<reference evidence="2 3" key="1">
    <citation type="submission" date="2019-03" db="EMBL/GenBank/DDBJ databases">
        <authorList>
            <person name="Molinero N."/>
            <person name="Sanchez B."/>
            <person name="Walker A."/>
            <person name="Duncan S."/>
            <person name="Delgado S."/>
            <person name="Margolles A."/>
        </authorList>
    </citation>
    <scope>NUCLEOTIDE SEQUENCE [LARGE SCALE GENOMIC DNA]</scope>
    <source>
        <strain evidence="2 3">IPLA60002</strain>
    </source>
</reference>
<dbReference type="InterPro" id="IPR036439">
    <property type="entry name" value="Dockerin_dom_sf"/>
</dbReference>
<dbReference type="InterPro" id="IPR016134">
    <property type="entry name" value="Dockerin_dom"/>
</dbReference>
<evidence type="ECO:0000313" key="2">
    <source>
        <dbReference type="EMBL" id="MCL3786962.1"/>
    </source>
</evidence>
<dbReference type="Gene3D" id="3.10.620.30">
    <property type="match status" value="1"/>
</dbReference>
<dbReference type="EMBL" id="SNUZ01000003">
    <property type="protein sequence ID" value="MCL3786962.1"/>
    <property type="molecule type" value="Genomic_DNA"/>
</dbReference>
<evidence type="ECO:0000259" key="1">
    <source>
        <dbReference type="PROSITE" id="PS51766"/>
    </source>
</evidence>
<dbReference type="CDD" id="cd14256">
    <property type="entry name" value="Dockerin_I"/>
    <property type="match status" value="1"/>
</dbReference>
<name>A0ABT0NFN8_9FIRM</name>
<proteinExistence type="predicted"/>
<accession>A0ABT0NFN8</accession>
<dbReference type="SUPFAM" id="SSF63446">
    <property type="entry name" value="Type I dockerin domain"/>
    <property type="match status" value="1"/>
</dbReference>
<dbReference type="SUPFAM" id="SSF63825">
    <property type="entry name" value="YWTD domain"/>
    <property type="match status" value="1"/>
</dbReference>
<dbReference type="InterPro" id="IPR002931">
    <property type="entry name" value="Transglutaminase-like"/>
</dbReference>